<dbReference type="InterPro" id="IPR043502">
    <property type="entry name" value="DNA/RNA_pol_sf"/>
</dbReference>
<evidence type="ECO:0000256" key="4">
    <source>
        <dbReference type="ARBA" id="ARBA00022679"/>
    </source>
</evidence>
<dbReference type="PIRSF" id="PIRSF000788">
    <property type="entry name" value="DPol_ADV"/>
    <property type="match status" value="1"/>
</dbReference>
<dbReference type="GO" id="GO:0003887">
    <property type="term" value="F:DNA-directed DNA polymerase activity"/>
    <property type="evidence" value="ECO:0007669"/>
    <property type="project" value="UniProtKB-UniRule"/>
</dbReference>
<dbReference type="SUPFAM" id="SSF56672">
    <property type="entry name" value="DNA/RNA polymerases"/>
    <property type="match status" value="1"/>
</dbReference>
<dbReference type="InterPro" id="IPR023211">
    <property type="entry name" value="DNA_pol_palm_dom_sf"/>
</dbReference>
<accession>D0QX11</accession>
<dbReference type="EMBL" id="FJ849795">
    <property type="protein sequence ID" value="ACW84422.1"/>
    <property type="molecule type" value="Genomic_DNA"/>
</dbReference>
<dbReference type="InterPro" id="IPR017964">
    <property type="entry name" value="DNA-dir_DNA_pol_B_CS"/>
</dbReference>
<evidence type="ECO:0000256" key="9">
    <source>
        <dbReference type="ARBA" id="ARBA00023125"/>
    </source>
</evidence>
<reference evidence="16" key="1">
    <citation type="journal article" date="2010" name="J. Virol. Methods">
        <title>Recognition and partial genome characterization by non-specific DNA amplification and PCR of a new siadenovirus species in a sample originating from Parus major, a great tit.</title>
        <authorList>
            <person name="Kovacs E.R."/>
            <person name="Janoska M."/>
            <person name="Dan A."/>
            <person name="Harrach B."/>
            <person name="Benko M."/>
        </authorList>
    </citation>
    <scope>NUCLEOTIDE SEQUENCE [LARGE SCALE GENOMIC DNA]</scope>
    <source>
        <strain evidence="16">5957/SZ</strain>
    </source>
</reference>
<dbReference type="GO" id="GO:0000166">
    <property type="term" value="F:nucleotide binding"/>
    <property type="evidence" value="ECO:0007669"/>
    <property type="project" value="UniProtKB-UniRule"/>
</dbReference>
<comment type="subunit">
    <text evidence="10">Heterodimer with the terminal protein; this heterodimer binds to bp 9 to 18 of the genome. Forms a complex with viral pTP, DBP and hosts NFIA and POU2F1/OCT1 for initiation of replication.</text>
</comment>
<proteinExistence type="inferred from homology"/>
<keyword evidence="9 12" id="KW-0238">DNA-binding</keyword>
<evidence type="ECO:0000256" key="12">
    <source>
        <dbReference type="PIRNR" id="PIRNR000788"/>
    </source>
</evidence>
<keyword evidence="4 12" id="KW-0808">Transferase</keyword>
<dbReference type="InterPro" id="IPR006172">
    <property type="entry name" value="DNA-dir_DNA_pol_B"/>
</dbReference>
<dbReference type="SMART" id="SM00486">
    <property type="entry name" value="POLBc"/>
    <property type="match status" value="1"/>
</dbReference>
<dbReference type="PRINTS" id="PR00106">
    <property type="entry name" value="DNAPOLB"/>
</dbReference>
<feature type="domain" description="DNA-directed DNA polymerase family B mitochondria/virus" evidence="14">
    <location>
        <begin position="340"/>
        <end position="808"/>
    </location>
</feature>
<dbReference type="GO" id="GO:0039693">
    <property type="term" value="P:viral DNA genome replication"/>
    <property type="evidence" value="ECO:0007669"/>
    <property type="project" value="UniProtKB-KW"/>
</dbReference>
<dbReference type="Proteomes" id="UP000242130">
    <property type="component" value="Segment"/>
</dbReference>
<keyword evidence="16" id="KW-1185">Reference proteome</keyword>
<dbReference type="InterPro" id="IPR014382">
    <property type="entry name" value="DNA-dir_DNA_pol_B_adenovir"/>
</dbReference>
<keyword evidence="5 12" id="KW-0548">Nucleotidyltransferase</keyword>
<comment type="subcellular location">
    <subcellularLocation>
        <location evidence="1">Host nucleus</location>
    </subcellularLocation>
</comment>
<protein>
    <recommendedName>
        <fullName evidence="12 13">DNA polymerase</fullName>
        <ecNumber evidence="12 13">2.7.7.7</ecNumber>
    </recommendedName>
</protein>
<evidence type="ECO:0000256" key="5">
    <source>
        <dbReference type="ARBA" id="ARBA00022695"/>
    </source>
</evidence>
<evidence type="ECO:0000256" key="6">
    <source>
        <dbReference type="ARBA" id="ARBA00022705"/>
    </source>
</evidence>
<dbReference type="GO" id="GO:0042025">
    <property type="term" value="C:host cell nucleus"/>
    <property type="evidence" value="ECO:0007669"/>
    <property type="project" value="UniProtKB-SubCell"/>
</dbReference>
<comment type="catalytic activity">
    <reaction evidence="11 12 13">
        <text>DNA(n) + a 2'-deoxyribonucleoside 5'-triphosphate = DNA(n+1) + diphosphate</text>
        <dbReference type="Rhea" id="RHEA:22508"/>
        <dbReference type="Rhea" id="RHEA-COMP:17339"/>
        <dbReference type="Rhea" id="RHEA-COMP:17340"/>
        <dbReference type="ChEBI" id="CHEBI:33019"/>
        <dbReference type="ChEBI" id="CHEBI:61560"/>
        <dbReference type="ChEBI" id="CHEBI:173112"/>
        <dbReference type="EC" id="2.7.7.7"/>
    </reaction>
</comment>
<dbReference type="GO" id="GO:0006260">
    <property type="term" value="P:DNA replication"/>
    <property type="evidence" value="ECO:0007669"/>
    <property type="project" value="UniProtKB-KW"/>
</dbReference>
<evidence type="ECO:0000256" key="2">
    <source>
        <dbReference type="ARBA" id="ARBA00005755"/>
    </source>
</evidence>
<dbReference type="Gene3D" id="3.90.1600.10">
    <property type="entry name" value="Palm domain of DNA polymerase"/>
    <property type="match status" value="1"/>
</dbReference>
<organism evidence="15 16">
    <name type="scientific">Great tit adenovirus 1</name>
    <dbReference type="NCBI Taxonomy" id="676130"/>
    <lineage>
        <taxon>Viruses</taxon>
        <taxon>Varidnaviria</taxon>
        <taxon>Bamfordvirae</taxon>
        <taxon>Preplasmiviricota</taxon>
        <taxon>Polisuviricotina</taxon>
        <taxon>Pharingeaviricetes</taxon>
        <taxon>Rowavirales</taxon>
        <taxon>Adenoviridae</taxon>
        <taxon>Siadenovirus</taxon>
        <taxon>Siadenovirus paridae</taxon>
        <taxon>Great tit siadenovirus A</taxon>
    </lineage>
</organism>
<dbReference type="KEGG" id="vg:40526162"/>
<keyword evidence="3" id="KW-1048">Host nucleus</keyword>
<evidence type="ECO:0000256" key="8">
    <source>
        <dbReference type="ARBA" id="ARBA00023109"/>
    </source>
</evidence>
<dbReference type="GeneID" id="40526162"/>
<evidence type="ECO:0000256" key="3">
    <source>
        <dbReference type="ARBA" id="ARBA00022562"/>
    </source>
</evidence>
<comment type="similarity">
    <text evidence="2 12 13">Belongs to the DNA polymerase type-B family.</text>
</comment>
<evidence type="ECO:0000313" key="16">
    <source>
        <dbReference type="Proteomes" id="UP000242130"/>
    </source>
</evidence>
<evidence type="ECO:0000256" key="13">
    <source>
        <dbReference type="RuleBase" id="RU000442"/>
    </source>
</evidence>
<dbReference type="PROSITE" id="PS00116">
    <property type="entry name" value="DNA_POLYMERASE_B"/>
    <property type="match status" value="1"/>
</dbReference>
<evidence type="ECO:0000313" key="15">
    <source>
        <dbReference type="EMBL" id="ACW84422.1"/>
    </source>
</evidence>
<evidence type="ECO:0000256" key="1">
    <source>
        <dbReference type="ARBA" id="ARBA00004147"/>
    </source>
</evidence>
<dbReference type="InterPro" id="IPR004868">
    <property type="entry name" value="DNA-dir_DNA_pol_B_mt/vir"/>
</dbReference>
<dbReference type="RefSeq" id="YP_009665993.1">
    <property type="nucleotide sequence ID" value="NC_043405.1"/>
</dbReference>
<dbReference type="EC" id="2.7.7.7" evidence="12 13"/>
<dbReference type="GO" id="GO:0003677">
    <property type="term" value="F:DNA binding"/>
    <property type="evidence" value="ECO:0007669"/>
    <property type="project" value="UniProtKB-UniRule"/>
</dbReference>
<dbReference type="InterPro" id="IPR012337">
    <property type="entry name" value="RNaseH-like_sf"/>
</dbReference>
<keyword evidence="8" id="KW-1194">Viral DNA replication</keyword>
<dbReference type="Pfam" id="PF03175">
    <property type="entry name" value="DNA_pol_B_2"/>
    <property type="match status" value="1"/>
</dbReference>
<evidence type="ECO:0000256" key="7">
    <source>
        <dbReference type="ARBA" id="ARBA00022932"/>
    </source>
</evidence>
<dbReference type="SUPFAM" id="SSF53098">
    <property type="entry name" value="Ribonuclease H-like"/>
    <property type="match status" value="1"/>
</dbReference>
<evidence type="ECO:0000256" key="11">
    <source>
        <dbReference type="ARBA" id="ARBA00049244"/>
    </source>
</evidence>
<keyword evidence="6 12" id="KW-0235">DNA replication</keyword>
<evidence type="ECO:0000259" key="14">
    <source>
        <dbReference type="Pfam" id="PF03175"/>
    </source>
</evidence>
<sequence>MSYMYVTQNETPYRLSISKKSIKETLLEICWNFNFFHCKKICKKLKQCESYILVCCKFKEQNTAIENIKQLPAQKITIWKKLTGCIVIQQEITNSTASSIQLDFVQTKDGLKWIKTWTKQQKCTSCGRIYVTSHTCDYNRSSFYYNQIASSKKYWESIQFQPIGETENTFKLFLVYDIETYTLAESEGINLQPCLLCFTIFGEQELTKIAMEEINRDRTITHSNDNIFYWHSKTKNFISQQFRLLRENILNRMIQVLTTHILSKENKEVLDDFIKLKKLQTYKDIDISKEKNLLLSLTIKPIFLEFYVVGHNIQSFDEILLATQILQPNKFQYEPFLTISRNFMPRQGKILFNDITITFPNPEYHIADEGKENKTAEIIADAREGKPNVKNIKHLYVKSMVRDTFQITHSSLKTAAEAYNLPTSKGCCPFKAINDFYSLGSYRGESETNFPVVTYWSCEDEYKEQLEIWKQKQEKNYDIVKELIEYCCRDVLVTVSLTKCLLETFNSFVTHEFNLNCTFNIFKRPTISSNSHAIFRQIHYKEYGNKLNQLPDIYAPSEEMYEFIRKSVRGGRCYPTFLGRFAEKLYVYDICGMYASALTHPLPYGTPVGKEERDHEIKKFNQLLSSKDEISYFADIKPMIVCINAFPPPPELLDPLPPLCSKASGKLCWTNEPLHKEIVTSIDIITLHNRRWSVSILQHPLNTVFSSWKTCCSNYVKANIQAKEKASKEKNPVKRAISKLLSNALYGSFATKEDNDMVIFEQSLTDKIKHQISQNELQITNITSIPTEQLPSTCYTNIQYFLKSKLPDHRANQQADDELTSPFEAVPEEQPEPSFCSTQTHMTTYKPFNILDVTSDNLTIYMLKSTKPHPTNKRYPTQLASFVLAWTRAFISEWAEILYHDENNIPIENKSLKAIYGDTDSLFLTEAGHRLMLSKGNYRLKSDKTPLIFNPEAPKLTWAVECETECNVCKKPGFCPDSIFLAPKLYALKKIFCPSCNTEFGGKLRAKGHATTHLTFEILLECFNCHKTCSGPARKFTTERRALKRTIHKPYGQFSPFTIHEINLIRELRPWHDPTLVFITDKVLIPYDLQHRNPRVTAPILIEEFEDE</sequence>
<evidence type="ECO:0000256" key="10">
    <source>
        <dbReference type="ARBA" id="ARBA00046822"/>
    </source>
</evidence>
<keyword evidence="7 12" id="KW-0239">DNA-directed DNA polymerase</keyword>
<name>D0QX11_9ADEN</name>